<evidence type="ECO:0000313" key="3">
    <source>
        <dbReference type="EMBL" id="CAL6092410.1"/>
    </source>
</evidence>
<evidence type="ECO:0000259" key="1">
    <source>
        <dbReference type="SMART" id="SM00327"/>
    </source>
</evidence>
<evidence type="ECO:0000313" key="4">
    <source>
        <dbReference type="Proteomes" id="UP001642409"/>
    </source>
</evidence>
<keyword evidence="4" id="KW-1185">Reference proteome</keyword>
<dbReference type="InterPro" id="IPR002035">
    <property type="entry name" value="VWF_A"/>
</dbReference>
<dbReference type="EMBL" id="CAXDID020000444">
    <property type="protein sequence ID" value="CAL6092410.1"/>
    <property type="molecule type" value="Genomic_DNA"/>
</dbReference>
<organism evidence="2">
    <name type="scientific">Hexamita inflata</name>
    <dbReference type="NCBI Taxonomy" id="28002"/>
    <lineage>
        <taxon>Eukaryota</taxon>
        <taxon>Metamonada</taxon>
        <taxon>Diplomonadida</taxon>
        <taxon>Hexamitidae</taxon>
        <taxon>Hexamitinae</taxon>
        <taxon>Hexamita</taxon>
    </lineage>
</organism>
<name>A0AA86Q4A6_9EUKA</name>
<dbReference type="InterPro" id="IPR010734">
    <property type="entry name" value="Copine_C"/>
</dbReference>
<protein>
    <submittedName>
        <fullName evidence="2">Copine I</fullName>
    </submittedName>
    <submittedName>
        <fullName evidence="3">Copine_I</fullName>
    </submittedName>
</protein>
<dbReference type="SUPFAM" id="SSF53300">
    <property type="entry name" value="vWA-like"/>
    <property type="match status" value="1"/>
</dbReference>
<dbReference type="SMART" id="SM00327">
    <property type="entry name" value="VWA"/>
    <property type="match status" value="1"/>
</dbReference>
<dbReference type="GO" id="GO:0004842">
    <property type="term" value="F:ubiquitin-protein transferase activity"/>
    <property type="evidence" value="ECO:0007669"/>
    <property type="project" value="TreeGrafter"/>
</dbReference>
<accession>A0AA86Q4A6</accession>
<sequence length="259" mass="29630">MGCGQTVNNVIRDHYKSFAELQQGLRESNVESMKLVIGFDFSKSNEWTGEKSYGKHLHGVDYLNPYLHALQVLEPVIKHFDDDLIIPSFRFGCVDTRNSTVLPLLYPHREDPHFQGFDELKKAYYEAIKFVKLSGPTSFNPIIQQAIEIHKAYQSKQLIFLLILTDGDVDSVKLDKKSIFEAASYPISICVLGLGDGPFDKMEEFDDMKGRIFDNFQFVNFTELEKNVAKMECPDLELATHVFQELPLQVLQMRKAGLL</sequence>
<gene>
    <name evidence="2" type="ORF">HINF_LOCUS36882</name>
    <name evidence="3" type="ORF">HINF_LOCUS66252</name>
</gene>
<dbReference type="GO" id="GO:0016567">
    <property type="term" value="P:protein ubiquitination"/>
    <property type="evidence" value="ECO:0007669"/>
    <property type="project" value="TreeGrafter"/>
</dbReference>
<proteinExistence type="predicted"/>
<dbReference type="PANTHER" id="PTHR45751">
    <property type="entry name" value="COPINE FAMILY PROTEIN 1"/>
    <property type="match status" value="1"/>
</dbReference>
<dbReference type="InterPro" id="IPR052079">
    <property type="entry name" value="E3_ligase/Copine_domain"/>
</dbReference>
<feature type="domain" description="VWFA" evidence="1">
    <location>
        <begin position="32"/>
        <end position="229"/>
    </location>
</feature>
<dbReference type="Proteomes" id="UP001642409">
    <property type="component" value="Unassembled WGS sequence"/>
</dbReference>
<dbReference type="EMBL" id="CATOUU010000794">
    <property type="protein sequence ID" value="CAI9949237.1"/>
    <property type="molecule type" value="Genomic_DNA"/>
</dbReference>
<dbReference type="Pfam" id="PF07002">
    <property type="entry name" value="Copine"/>
    <property type="match status" value="1"/>
</dbReference>
<comment type="caution">
    <text evidence="2">The sequence shown here is derived from an EMBL/GenBank/DDBJ whole genome shotgun (WGS) entry which is preliminary data.</text>
</comment>
<dbReference type="GO" id="GO:0005634">
    <property type="term" value="C:nucleus"/>
    <property type="evidence" value="ECO:0007669"/>
    <property type="project" value="TreeGrafter"/>
</dbReference>
<reference evidence="3 4" key="2">
    <citation type="submission" date="2024-07" db="EMBL/GenBank/DDBJ databases">
        <authorList>
            <person name="Akdeniz Z."/>
        </authorList>
    </citation>
    <scope>NUCLEOTIDE SEQUENCE [LARGE SCALE GENOMIC DNA]</scope>
</reference>
<dbReference type="AlphaFoldDB" id="A0AA86Q4A6"/>
<dbReference type="PANTHER" id="PTHR45751:SF11">
    <property type="entry name" value="COPINE FAMILY PROTEIN 2"/>
    <property type="match status" value="1"/>
</dbReference>
<evidence type="ECO:0000313" key="2">
    <source>
        <dbReference type="EMBL" id="CAI9949237.1"/>
    </source>
</evidence>
<dbReference type="InterPro" id="IPR036465">
    <property type="entry name" value="vWFA_dom_sf"/>
</dbReference>
<reference evidence="2" key="1">
    <citation type="submission" date="2023-06" db="EMBL/GenBank/DDBJ databases">
        <authorList>
            <person name="Kurt Z."/>
        </authorList>
    </citation>
    <scope>NUCLEOTIDE SEQUENCE</scope>
</reference>